<dbReference type="Pfam" id="PF25574">
    <property type="entry name" value="TPR_IMB1"/>
    <property type="match status" value="1"/>
</dbReference>
<dbReference type="InterPro" id="IPR001494">
    <property type="entry name" value="Importin-beta_N"/>
</dbReference>
<dbReference type="Gene3D" id="1.25.10.10">
    <property type="entry name" value="Leucine-rich Repeat Variant"/>
    <property type="match status" value="1"/>
</dbReference>
<dbReference type="PROSITE" id="PS50166">
    <property type="entry name" value="IMPORTIN_B_NT"/>
    <property type="match status" value="1"/>
</dbReference>
<dbReference type="InterPro" id="IPR040122">
    <property type="entry name" value="Importin_beta"/>
</dbReference>
<keyword evidence="5" id="KW-0677">Repeat</keyword>
<organism evidence="9">
    <name type="scientific">Trypanosoma congolense (strain IL3000)</name>
    <dbReference type="NCBI Taxonomy" id="1068625"/>
    <lineage>
        <taxon>Eukaryota</taxon>
        <taxon>Discoba</taxon>
        <taxon>Euglenozoa</taxon>
        <taxon>Kinetoplastea</taxon>
        <taxon>Metakinetoplastina</taxon>
        <taxon>Trypanosomatida</taxon>
        <taxon>Trypanosomatidae</taxon>
        <taxon>Trypanosoma</taxon>
        <taxon>Nannomonas</taxon>
    </lineage>
</organism>
<evidence type="ECO:0000259" key="8">
    <source>
        <dbReference type="PROSITE" id="PS50166"/>
    </source>
</evidence>
<evidence type="ECO:0000256" key="4">
    <source>
        <dbReference type="ARBA" id="ARBA00022490"/>
    </source>
</evidence>
<accession>G0UVS5</accession>
<keyword evidence="7" id="KW-0539">Nucleus</keyword>
<dbReference type="GO" id="GO:0005737">
    <property type="term" value="C:cytoplasm"/>
    <property type="evidence" value="ECO:0007669"/>
    <property type="project" value="UniProtKB-SubCell"/>
</dbReference>
<keyword evidence="6" id="KW-0653">Protein transport</keyword>
<evidence type="ECO:0000313" key="9">
    <source>
        <dbReference type="EMBL" id="CCC93491.1"/>
    </source>
</evidence>
<reference evidence="9" key="1">
    <citation type="journal article" date="2012" name="Proc. Natl. Acad. Sci. U.S.A.">
        <title>Antigenic diversity is generated by distinct evolutionary mechanisms in African trypanosome species.</title>
        <authorList>
            <person name="Jackson A.P."/>
            <person name="Berry A."/>
            <person name="Aslett M."/>
            <person name="Allison H.C."/>
            <person name="Burton P."/>
            <person name="Vavrova-Anderson J."/>
            <person name="Brown R."/>
            <person name="Browne H."/>
            <person name="Corton N."/>
            <person name="Hauser H."/>
            <person name="Gamble J."/>
            <person name="Gilderthorp R."/>
            <person name="Marcello L."/>
            <person name="McQuillan J."/>
            <person name="Otto T.D."/>
            <person name="Quail M.A."/>
            <person name="Sanders M.J."/>
            <person name="van Tonder A."/>
            <person name="Ginger M.L."/>
            <person name="Field M.C."/>
            <person name="Barry J.D."/>
            <person name="Hertz-Fowler C."/>
            <person name="Berriman M."/>
        </authorList>
    </citation>
    <scope>NUCLEOTIDE SEQUENCE</scope>
    <source>
        <strain evidence="9">IL3000</strain>
    </source>
</reference>
<evidence type="ECO:0000256" key="2">
    <source>
        <dbReference type="ARBA" id="ARBA00004496"/>
    </source>
</evidence>
<evidence type="ECO:0000256" key="7">
    <source>
        <dbReference type="ARBA" id="ARBA00023242"/>
    </source>
</evidence>
<dbReference type="EMBL" id="HE575323">
    <property type="protein sequence ID" value="CCC93491.1"/>
    <property type="molecule type" value="Genomic_DNA"/>
</dbReference>
<keyword evidence="4" id="KW-0963">Cytoplasm</keyword>
<evidence type="ECO:0000256" key="1">
    <source>
        <dbReference type="ARBA" id="ARBA00004123"/>
    </source>
</evidence>
<dbReference type="InterPro" id="IPR016024">
    <property type="entry name" value="ARM-type_fold"/>
</dbReference>
<dbReference type="PANTHER" id="PTHR10527">
    <property type="entry name" value="IMPORTIN BETA"/>
    <property type="match status" value="1"/>
</dbReference>
<dbReference type="AlphaFoldDB" id="G0UVS5"/>
<dbReference type="Pfam" id="PF25780">
    <property type="entry name" value="TPR_IPO5"/>
    <property type="match status" value="1"/>
</dbReference>
<name>G0UVS5_TRYCI</name>
<dbReference type="InterPro" id="IPR057672">
    <property type="entry name" value="TPR_IPO4/5"/>
</dbReference>
<evidence type="ECO:0000256" key="6">
    <source>
        <dbReference type="ARBA" id="ARBA00022927"/>
    </source>
</evidence>
<gene>
    <name evidence="9" type="ORF">TCIL3000_10_2510</name>
</gene>
<comment type="subcellular location">
    <subcellularLocation>
        <location evidence="2">Cytoplasm</location>
    </subcellularLocation>
    <subcellularLocation>
        <location evidence="1">Nucleus</location>
    </subcellularLocation>
</comment>
<feature type="domain" description="Importin N-terminal" evidence="8">
    <location>
        <begin position="22"/>
        <end position="104"/>
    </location>
</feature>
<dbReference type="InterPro" id="IPR011989">
    <property type="entry name" value="ARM-like"/>
</dbReference>
<dbReference type="Pfam" id="PF03810">
    <property type="entry name" value="IBN_N"/>
    <property type="match status" value="1"/>
</dbReference>
<dbReference type="SMART" id="SM00913">
    <property type="entry name" value="IBN_N"/>
    <property type="match status" value="1"/>
</dbReference>
<evidence type="ECO:0000256" key="5">
    <source>
        <dbReference type="ARBA" id="ARBA00022737"/>
    </source>
</evidence>
<dbReference type="Pfam" id="PF13513">
    <property type="entry name" value="HEAT_EZ"/>
    <property type="match status" value="1"/>
</dbReference>
<keyword evidence="3" id="KW-0813">Transport</keyword>
<dbReference type="InterPro" id="IPR058584">
    <property type="entry name" value="IMB1_TNPO1-like_TPR"/>
</dbReference>
<dbReference type="GO" id="GO:0031267">
    <property type="term" value="F:small GTPase binding"/>
    <property type="evidence" value="ECO:0007669"/>
    <property type="project" value="InterPro"/>
</dbReference>
<evidence type="ECO:0000256" key="3">
    <source>
        <dbReference type="ARBA" id="ARBA00022448"/>
    </source>
</evidence>
<sequence length="865" mass="95551">MATLTELLIALGNPDPAVRVPAEQQVNQARQANLGSFLCGLLEEFRDESKPPFSRHMAGTLLKNSVAPNLRDAAARRALEREWMSLPASLRTNVKHCVLEILGSPKKEVQSVAANIIGNLSRIEMPAGEWPDLMNNLINAARSSSEVHQEAALTAIGYVCEEGHDHKEMEAILAKYTGGILDAVVRGMNSSKEEVCYYATNALCNAMEFIHDNMKKQEQRDLLVDALCSTVVACRSSRTREKAMESLVKVVDMYYFTLPNYIERLHSITTNVIFGEENVGLQAMLFWISICETEQEMKENGDARCLNYAMTGASALVQISLQALLRQEENQEEGDWNISIAGGKLLQSLAMCIGDPIVPLVMPFVYSNIEGATWREKEAAVMAFGCILNGPDAKTIQDTVAQSVPGLLQYIRHDHHLVADTSGWVLAVVCELFADVFLLQPWNLQQLINIITPMISSGGPLAVRACHILHNLALTYQEEEDQPSNELSSYFADLLNVLLVAIDKGSDQTVKSVAQEALNVLIDAAAVDCYQFLSLLVPELHRRMCFMLEERRQGKVGGMEAAAMLGLLCGSLGSTAKKLQDSFTPYLKPSMEIMLQILENREGTVLEEALTMLGSFAHAVKTGLTPYLDRVIHYVIKALQTVDEQDLTTVAVGTLGDLSLGLRTDIAPYVESILSALYANLQNPEADRSIKCIFISCLGDIALNVGDTHFGQYLDTFMQIVQAMFQQSCGINVIEDPDNEEYVMSLWESVATFYTGVCQSFKGSERLLAPYLQHILQFALHTAPITKSQGYIEVFTAILTLIGDMACVLKGVHSPELRQQARSALLTDAVWNVVNMAKECSNGDEEFKDQIRWVTNQLERLSTSG</sequence>
<proteinExistence type="predicted"/>
<dbReference type="VEuPathDB" id="TriTrypDB:TcIL3000_10_2510"/>
<dbReference type="SUPFAM" id="SSF48371">
    <property type="entry name" value="ARM repeat"/>
    <property type="match status" value="1"/>
</dbReference>
<protein>
    <submittedName>
        <fullName evidence="9">Putative importin beta-1 subunit</fullName>
    </submittedName>
</protein>
<dbReference type="GO" id="GO:0006606">
    <property type="term" value="P:protein import into nucleus"/>
    <property type="evidence" value="ECO:0007669"/>
    <property type="project" value="InterPro"/>
</dbReference>